<feature type="region of interest" description="Disordered" evidence="1">
    <location>
        <begin position="79"/>
        <end position="126"/>
    </location>
</feature>
<dbReference type="AlphaFoldDB" id="A0A0E9NBR3"/>
<evidence type="ECO:0008006" key="4">
    <source>
        <dbReference type="Google" id="ProtNLM"/>
    </source>
</evidence>
<feature type="compositionally biased region" description="Low complexity" evidence="1">
    <location>
        <begin position="97"/>
        <end position="126"/>
    </location>
</feature>
<gene>
    <name evidence="2" type="ORF">G7K_1489-t1</name>
</gene>
<organism evidence="2 3">
    <name type="scientific">Saitoella complicata (strain BCRC 22490 / CBS 7301 / JCM 7358 / NBRC 10748 / NRRL Y-17804)</name>
    <dbReference type="NCBI Taxonomy" id="698492"/>
    <lineage>
        <taxon>Eukaryota</taxon>
        <taxon>Fungi</taxon>
        <taxon>Dikarya</taxon>
        <taxon>Ascomycota</taxon>
        <taxon>Taphrinomycotina</taxon>
        <taxon>Taphrinomycotina incertae sedis</taxon>
        <taxon>Saitoella</taxon>
    </lineage>
</organism>
<reference evidence="2 3" key="2">
    <citation type="journal article" date="2014" name="J. Gen. Appl. Microbiol.">
        <title>The early diverging ascomycetous budding yeast Saitoella complicata has three histone deacetylases belonging to the Clr6, Hos2, and Rpd3 lineages.</title>
        <authorList>
            <person name="Nishida H."/>
            <person name="Matsumoto T."/>
            <person name="Kondo S."/>
            <person name="Hamamoto M."/>
            <person name="Yoshikawa H."/>
        </authorList>
    </citation>
    <scope>NUCLEOTIDE SEQUENCE [LARGE SCALE GENOMIC DNA]</scope>
    <source>
        <strain evidence="2 3">NRRL Y-17804</strain>
    </source>
</reference>
<protein>
    <recommendedName>
        <fullName evidence="4">LysM domain-containing protein</fullName>
    </recommendedName>
</protein>
<accession>A0A0E9NBR3</accession>
<sequence length="311" mass="34577">MTIDTSQSQIRPRSSRSLSSPLFPVTVHPLKQSSSPEVQNVEWDMGSAGTRTEGYSVWSRRRRRGRLDSVEWRRDPRDEFAGGRSVSADELKRHSMARAGANETGTGTAEAAWSTSTSSVSTASTPSSHYATYTWQKYSDTPQPSPPERTIKVYMHPLRHTDTLPFISLAYGILPASIRRANRLWATDSLHARGARYLTLPIDECSIGAQPARLVDTDDPNLEGERKLVWIRNVGEVEIKDIDAGGLRYFPSARRKVEVVREAEGDEEESRQSTESIVVAGAQRVENAVGWMVGKIRKLNRGAVVGDLIEL</sequence>
<feature type="compositionally biased region" description="Low complexity" evidence="1">
    <location>
        <begin position="1"/>
        <end position="22"/>
    </location>
</feature>
<comment type="caution">
    <text evidence="2">The sequence shown here is derived from an EMBL/GenBank/DDBJ whole genome shotgun (WGS) entry which is preliminary data.</text>
</comment>
<evidence type="ECO:0000313" key="2">
    <source>
        <dbReference type="EMBL" id="GAO47279.1"/>
    </source>
</evidence>
<proteinExistence type="predicted"/>
<evidence type="ECO:0000256" key="1">
    <source>
        <dbReference type="SAM" id="MobiDB-lite"/>
    </source>
</evidence>
<reference evidence="2 3" key="1">
    <citation type="journal article" date="2011" name="J. Gen. Appl. Microbiol.">
        <title>Draft genome sequencing of the enigmatic yeast Saitoella complicata.</title>
        <authorList>
            <person name="Nishida H."/>
            <person name="Hamamoto M."/>
            <person name="Sugiyama J."/>
        </authorList>
    </citation>
    <scope>NUCLEOTIDE SEQUENCE [LARGE SCALE GENOMIC DNA]</scope>
    <source>
        <strain evidence="2 3">NRRL Y-17804</strain>
    </source>
</reference>
<evidence type="ECO:0000313" key="3">
    <source>
        <dbReference type="Proteomes" id="UP000033140"/>
    </source>
</evidence>
<feature type="region of interest" description="Disordered" evidence="1">
    <location>
        <begin position="1"/>
        <end position="45"/>
    </location>
</feature>
<dbReference type="Proteomes" id="UP000033140">
    <property type="component" value="Unassembled WGS sequence"/>
</dbReference>
<dbReference type="EMBL" id="BACD03000008">
    <property type="protein sequence ID" value="GAO47279.1"/>
    <property type="molecule type" value="Genomic_DNA"/>
</dbReference>
<keyword evidence="3" id="KW-1185">Reference proteome</keyword>
<feature type="compositionally biased region" description="Basic and acidic residues" evidence="1">
    <location>
        <begin position="79"/>
        <end position="93"/>
    </location>
</feature>
<reference evidence="2 3" key="3">
    <citation type="journal article" date="2015" name="Genome Announc.">
        <title>Draft Genome Sequence of the Archiascomycetous Yeast Saitoella complicata.</title>
        <authorList>
            <person name="Yamauchi K."/>
            <person name="Kondo S."/>
            <person name="Hamamoto M."/>
            <person name="Takahashi Y."/>
            <person name="Ogura Y."/>
            <person name="Hayashi T."/>
            <person name="Nishida H."/>
        </authorList>
    </citation>
    <scope>NUCLEOTIDE SEQUENCE [LARGE SCALE GENOMIC DNA]</scope>
    <source>
        <strain evidence="2 3">NRRL Y-17804</strain>
    </source>
</reference>
<name>A0A0E9NBR3_SAICN</name>